<sequence>MHQHHGQRAGVDAGDRVHIAEQVRVAVLFDGRQTDVTLPASVAVVSVVDTLLRVLDIADDEGVVRGARRPDADGMVTAGVLTLTRIDGRPLDRSRNLVQQNVVDGDLLILKVVDTEVEFTPIVEAPSSAVAVLSAAAARTVDENTARVVAAAAAVASALVATAVLAGAWWRSFTAGQDWNVWPAVLTGVLAVGLLGGGVLVRWLRRDDMVATTLWVTALVVAPVSALMVAPGRPSVWHVMAAAVVAAGLSGLLWRVSSVARAVVVWVCITGAATWLMALVHSLGVTLFYLWVVALALALVVLVNASTIAAMMAAIPVPPFPTVTGKDTFDDADHIAADALVAAEHSGTPSVARLAQGAAMANTYLTAVVAATVVFFVGGAIGAGIPGDGRWKLATIFVVIVAIVLVLRGRAFAARGQAVTVVVTGLVMLVIVAVKYTVFWAQPVVAYVVAGLVVGLGLLALMVVAVVPARVISPVFRKAVEWAEYVLITSVLPITLWLCNVYYLARNH</sequence>
<evidence type="ECO:0000256" key="3">
    <source>
        <dbReference type="ARBA" id="ARBA00022475"/>
    </source>
</evidence>
<feature type="transmembrane region" description="Helical" evidence="7">
    <location>
        <begin position="210"/>
        <end position="230"/>
    </location>
</feature>
<keyword evidence="5 7" id="KW-1133">Transmembrane helix</keyword>
<evidence type="ECO:0000313" key="10">
    <source>
        <dbReference type="Proteomes" id="UP001519535"/>
    </source>
</evidence>
<keyword evidence="4 7" id="KW-0812">Transmembrane</keyword>
<evidence type="ECO:0000256" key="5">
    <source>
        <dbReference type="ARBA" id="ARBA00022989"/>
    </source>
</evidence>
<evidence type="ECO:0000259" key="8">
    <source>
        <dbReference type="Pfam" id="PF19053"/>
    </source>
</evidence>
<feature type="transmembrane region" description="Helical" evidence="7">
    <location>
        <begin position="363"/>
        <end position="385"/>
    </location>
</feature>
<feature type="transmembrane region" description="Helical" evidence="7">
    <location>
        <begin position="289"/>
        <end position="315"/>
    </location>
</feature>
<keyword evidence="10" id="KW-1185">Reference proteome</keyword>
<feature type="transmembrane region" description="Helical" evidence="7">
    <location>
        <begin position="391"/>
        <end position="407"/>
    </location>
</feature>
<name>A0ABS5RP46_9MYCO</name>
<evidence type="ECO:0000256" key="7">
    <source>
        <dbReference type="SAM" id="Phobius"/>
    </source>
</evidence>
<comment type="subcellular location">
    <subcellularLocation>
        <location evidence="1">Cell membrane</location>
        <topology evidence="1">Multi-pass membrane protein</topology>
    </subcellularLocation>
</comment>
<feature type="transmembrane region" description="Helical" evidence="7">
    <location>
        <begin position="485"/>
        <end position="505"/>
    </location>
</feature>
<feature type="transmembrane region" description="Helical" evidence="7">
    <location>
        <begin position="236"/>
        <end position="256"/>
    </location>
</feature>
<dbReference type="Proteomes" id="UP001519535">
    <property type="component" value="Unassembled WGS sequence"/>
</dbReference>
<evidence type="ECO:0000256" key="6">
    <source>
        <dbReference type="ARBA" id="ARBA00023136"/>
    </source>
</evidence>
<comment type="similarity">
    <text evidence="2">Belongs to the EccD/Snm4 family.</text>
</comment>
<dbReference type="PIRSF" id="PIRSF017804">
    <property type="entry name" value="Secretion_EccD1"/>
    <property type="match status" value="1"/>
</dbReference>
<protein>
    <submittedName>
        <fullName evidence="9">Type VII secretion integral membrane protein EccD</fullName>
    </submittedName>
</protein>
<feature type="transmembrane region" description="Helical" evidence="7">
    <location>
        <begin position="444"/>
        <end position="473"/>
    </location>
</feature>
<keyword evidence="6 7" id="KW-0472">Membrane</keyword>
<dbReference type="NCBIfam" id="TIGR03920">
    <property type="entry name" value="T7SS_EccD"/>
    <property type="match status" value="1"/>
</dbReference>
<dbReference type="InterPro" id="IPR044049">
    <property type="entry name" value="EccD_transm"/>
</dbReference>
<organism evidence="9 10">
    <name type="scientific">Mycolicibacter acidiphilus</name>
    <dbReference type="NCBI Taxonomy" id="2835306"/>
    <lineage>
        <taxon>Bacteria</taxon>
        <taxon>Bacillati</taxon>
        <taxon>Actinomycetota</taxon>
        <taxon>Actinomycetes</taxon>
        <taxon>Mycobacteriales</taxon>
        <taxon>Mycobacteriaceae</taxon>
        <taxon>Mycolicibacter</taxon>
    </lineage>
</organism>
<dbReference type="Gene3D" id="3.10.20.90">
    <property type="entry name" value="Phosphatidylinositol 3-kinase Catalytic Subunit, Chain A, domain 1"/>
    <property type="match status" value="1"/>
</dbReference>
<evidence type="ECO:0000256" key="2">
    <source>
        <dbReference type="ARBA" id="ARBA00006162"/>
    </source>
</evidence>
<reference evidence="9 10" key="1">
    <citation type="submission" date="2021-05" db="EMBL/GenBank/DDBJ databases">
        <title>Mycobacterium acidophilum sp. nov., an extremely acid-tolerant member of the genus Mycobacterium.</title>
        <authorList>
            <person name="Xia J."/>
        </authorList>
    </citation>
    <scope>NUCLEOTIDE SEQUENCE [LARGE SCALE GENOMIC DNA]</scope>
    <source>
        <strain evidence="9 10">M1</strain>
    </source>
</reference>
<feature type="transmembrane region" description="Helical" evidence="7">
    <location>
        <begin position="263"/>
        <end position="283"/>
    </location>
</feature>
<accession>A0ABS5RP46</accession>
<feature type="transmembrane region" description="Helical" evidence="7">
    <location>
        <begin position="419"/>
        <end position="438"/>
    </location>
</feature>
<dbReference type="InterPro" id="IPR006707">
    <property type="entry name" value="T7SS_EccD"/>
</dbReference>
<evidence type="ECO:0000256" key="4">
    <source>
        <dbReference type="ARBA" id="ARBA00022692"/>
    </source>
</evidence>
<evidence type="ECO:0000313" key="9">
    <source>
        <dbReference type="EMBL" id="MBS9535991.1"/>
    </source>
</evidence>
<dbReference type="Pfam" id="PF19053">
    <property type="entry name" value="EccD"/>
    <property type="match status" value="1"/>
</dbReference>
<feature type="domain" description="EccD-like transmembrane" evidence="8">
    <location>
        <begin position="160"/>
        <end position="507"/>
    </location>
</feature>
<feature type="transmembrane region" description="Helical" evidence="7">
    <location>
        <begin position="182"/>
        <end position="203"/>
    </location>
</feature>
<dbReference type="InterPro" id="IPR024962">
    <property type="entry name" value="YukD-like"/>
</dbReference>
<gene>
    <name evidence="9" type="primary">eccD</name>
    <name evidence="9" type="ORF">KIH27_20620</name>
</gene>
<proteinExistence type="inferred from homology"/>
<comment type="caution">
    <text evidence="9">The sequence shown here is derived from an EMBL/GenBank/DDBJ whole genome shotgun (WGS) entry which is preliminary data.</text>
</comment>
<dbReference type="Pfam" id="PF08817">
    <property type="entry name" value="YukD"/>
    <property type="match status" value="1"/>
</dbReference>
<feature type="transmembrane region" description="Helical" evidence="7">
    <location>
        <begin position="148"/>
        <end position="170"/>
    </location>
</feature>
<keyword evidence="3" id="KW-1003">Cell membrane</keyword>
<dbReference type="EMBL" id="JAHCLR010000070">
    <property type="protein sequence ID" value="MBS9535991.1"/>
    <property type="molecule type" value="Genomic_DNA"/>
</dbReference>
<evidence type="ECO:0000256" key="1">
    <source>
        <dbReference type="ARBA" id="ARBA00004651"/>
    </source>
</evidence>